<organism evidence="15 16">
    <name type="scientific">Candidatus Pantoea edessiphila</name>
    <dbReference type="NCBI Taxonomy" id="2044610"/>
    <lineage>
        <taxon>Bacteria</taxon>
        <taxon>Pseudomonadati</taxon>
        <taxon>Pseudomonadota</taxon>
        <taxon>Gammaproteobacteria</taxon>
        <taxon>Enterobacterales</taxon>
        <taxon>Erwiniaceae</taxon>
        <taxon>Pantoea</taxon>
    </lineage>
</organism>
<evidence type="ECO:0000313" key="16">
    <source>
        <dbReference type="Proteomes" id="UP000295937"/>
    </source>
</evidence>
<keyword evidence="11" id="KW-0464">Manganese</keyword>
<evidence type="ECO:0000256" key="7">
    <source>
        <dbReference type="ARBA" id="ARBA00023015"/>
    </source>
</evidence>
<evidence type="ECO:0000256" key="12">
    <source>
        <dbReference type="ARBA" id="ARBA00025185"/>
    </source>
</evidence>
<evidence type="ECO:0000256" key="13">
    <source>
        <dbReference type="ARBA" id="ARBA00032593"/>
    </source>
</evidence>
<comment type="similarity">
    <text evidence="2">Belongs to the DtxR/MntR family.</text>
</comment>
<evidence type="ECO:0000256" key="8">
    <source>
        <dbReference type="ARBA" id="ARBA00023125"/>
    </source>
</evidence>
<dbReference type="InterPro" id="IPR022689">
    <property type="entry name" value="Iron_dep_repressor"/>
</dbReference>
<evidence type="ECO:0000256" key="9">
    <source>
        <dbReference type="ARBA" id="ARBA00023159"/>
    </source>
</evidence>
<dbReference type="SUPFAM" id="SSF47979">
    <property type="entry name" value="Iron-dependent repressor protein, dimerization domain"/>
    <property type="match status" value="1"/>
</dbReference>
<evidence type="ECO:0000256" key="6">
    <source>
        <dbReference type="ARBA" id="ARBA00022491"/>
    </source>
</evidence>
<dbReference type="Pfam" id="PF02742">
    <property type="entry name" value="Fe_dep_repr_C"/>
    <property type="match status" value="1"/>
</dbReference>
<accession>A0A2P5T2F0</accession>
<dbReference type="PROSITE" id="PS50944">
    <property type="entry name" value="HTH_DTXR"/>
    <property type="match status" value="1"/>
</dbReference>
<dbReference type="GO" id="GO:0005737">
    <property type="term" value="C:cytoplasm"/>
    <property type="evidence" value="ECO:0007669"/>
    <property type="project" value="UniProtKB-SubCell"/>
</dbReference>
<comment type="subunit">
    <text evidence="3">Homodimer.</text>
</comment>
<dbReference type="Gene3D" id="1.10.60.10">
    <property type="entry name" value="Iron dependent repressor, metal binding and dimerisation domain"/>
    <property type="match status" value="1"/>
</dbReference>
<comment type="subcellular location">
    <subcellularLocation>
        <location evidence="1">Cytoplasm</location>
    </subcellularLocation>
</comment>
<sequence>MKKKISNYIESFQKVRKAHRYELVDDYIELIHNLNIEFGEIRQIDIATRLGVSQPTVAKMLKRLSSHGLIIQIPYRSIFLTTKGKIRAKKILIRHQIVENFLLILGIDAKTARLDSEGIEHHVSDITLAVFKKFYENHKYNSK</sequence>
<protein>
    <recommendedName>
        <fullName evidence="4">Transcriptional regulator MntR</fullName>
    </recommendedName>
    <alternativeName>
        <fullName evidence="13">Manganese transport regulator</fullName>
    </alternativeName>
</protein>
<keyword evidence="7" id="KW-0805">Transcription regulation</keyword>
<dbReference type="InterPro" id="IPR001367">
    <property type="entry name" value="Fe_dep_repressor"/>
</dbReference>
<evidence type="ECO:0000256" key="5">
    <source>
        <dbReference type="ARBA" id="ARBA00022490"/>
    </source>
</evidence>
<proteinExistence type="inferred from homology"/>
<evidence type="ECO:0000313" key="15">
    <source>
        <dbReference type="EMBL" id="PPI88746.1"/>
    </source>
</evidence>
<dbReference type="GO" id="GO:0003700">
    <property type="term" value="F:DNA-binding transcription factor activity"/>
    <property type="evidence" value="ECO:0007669"/>
    <property type="project" value="InterPro"/>
</dbReference>
<dbReference type="NCBIfam" id="NF008273">
    <property type="entry name" value="PRK11050.1"/>
    <property type="match status" value="1"/>
</dbReference>
<keyword evidence="8" id="KW-0238">DNA-binding</keyword>
<keyword evidence="9" id="KW-0010">Activator</keyword>
<dbReference type="Proteomes" id="UP000295937">
    <property type="component" value="Unassembled WGS sequence"/>
</dbReference>
<evidence type="ECO:0000256" key="10">
    <source>
        <dbReference type="ARBA" id="ARBA00023163"/>
    </source>
</evidence>
<evidence type="ECO:0000256" key="1">
    <source>
        <dbReference type="ARBA" id="ARBA00004496"/>
    </source>
</evidence>
<evidence type="ECO:0000256" key="4">
    <source>
        <dbReference type="ARBA" id="ARBA00022386"/>
    </source>
</evidence>
<evidence type="ECO:0000256" key="2">
    <source>
        <dbReference type="ARBA" id="ARBA00007871"/>
    </source>
</evidence>
<dbReference type="Pfam" id="PF01325">
    <property type="entry name" value="Fe_dep_repress"/>
    <property type="match status" value="1"/>
</dbReference>
<dbReference type="Gene3D" id="1.10.10.10">
    <property type="entry name" value="Winged helix-like DNA-binding domain superfamily/Winged helix DNA-binding domain"/>
    <property type="match status" value="1"/>
</dbReference>
<dbReference type="SUPFAM" id="SSF46785">
    <property type="entry name" value="Winged helix' DNA-binding domain"/>
    <property type="match status" value="1"/>
</dbReference>
<dbReference type="AlphaFoldDB" id="A0A2P5T2F0"/>
<evidence type="ECO:0000256" key="3">
    <source>
        <dbReference type="ARBA" id="ARBA00011738"/>
    </source>
</evidence>
<dbReference type="GO" id="GO:0046914">
    <property type="term" value="F:transition metal ion binding"/>
    <property type="evidence" value="ECO:0007669"/>
    <property type="project" value="InterPro"/>
</dbReference>
<dbReference type="InterPro" id="IPR050536">
    <property type="entry name" value="DtxR_MntR_Metal-Reg"/>
</dbReference>
<dbReference type="EMBL" id="PDKR01000001">
    <property type="protein sequence ID" value="PPI88746.1"/>
    <property type="molecule type" value="Genomic_DNA"/>
</dbReference>
<name>A0A2P5T2F0_9GAMM</name>
<dbReference type="InterPro" id="IPR036421">
    <property type="entry name" value="Fe_dep_repressor_sf"/>
</dbReference>
<dbReference type="PANTHER" id="PTHR33238:SF11">
    <property type="entry name" value="TRANSCRIPTIONAL REGULATOR MNTR"/>
    <property type="match status" value="1"/>
</dbReference>
<gene>
    <name evidence="15" type="ORF">CRV09_00300</name>
</gene>
<comment type="function">
    <text evidence="12">In the presence of manganese, represses expression of mntH and mntS. Up-regulates expression of mntP.</text>
</comment>
<feature type="domain" description="HTH dtxR-type" evidence="14">
    <location>
        <begin position="20"/>
        <end position="81"/>
    </location>
</feature>
<comment type="caution">
    <text evidence="15">The sequence shown here is derived from an EMBL/GenBank/DDBJ whole genome shotgun (WGS) entry which is preliminary data.</text>
</comment>
<keyword evidence="6" id="KW-0678">Repressor</keyword>
<dbReference type="RefSeq" id="WP_136132173.1">
    <property type="nucleotide sequence ID" value="NZ_PDKR01000001.1"/>
</dbReference>
<dbReference type="SMART" id="SM00529">
    <property type="entry name" value="HTH_DTXR"/>
    <property type="match status" value="1"/>
</dbReference>
<dbReference type="PANTHER" id="PTHR33238">
    <property type="entry name" value="IRON (METAL) DEPENDENT REPRESSOR, DTXR FAMILY"/>
    <property type="match status" value="1"/>
</dbReference>
<evidence type="ECO:0000256" key="11">
    <source>
        <dbReference type="ARBA" id="ARBA00023211"/>
    </source>
</evidence>
<dbReference type="InterPro" id="IPR022687">
    <property type="entry name" value="HTH_DTXR"/>
</dbReference>
<dbReference type="GO" id="GO:0046983">
    <property type="term" value="F:protein dimerization activity"/>
    <property type="evidence" value="ECO:0007669"/>
    <property type="project" value="InterPro"/>
</dbReference>
<keyword evidence="5" id="KW-0963">Cytoplasm</keyword>
<dbReference type="InterPro" id="IPR036390">
    <property type="entry name" value="WH_DNA-bd_sf"/>
</dbReference>
<keyword evidence="10" id="KW-0804">Transcription</keyword>
<dbReference type="InterPro" id="IPR036388">
    <property type="entry name" value="WH-like_DNA-bd_sf"/>
</dbReference>
<evidence type="ECO:0000259" key="14">
    <source>
        <dbReference type="PROSITE" id="PS50944"/>
    </source>
</evidence>
<dbReference type="OrthoDB" id="9791355at2"/>
<dbReference type="GO" id="GO:0003677">
    <property type="term" value="F:DNA binding"/>
    <property type="evidence" value="ECO:0007669"/>
    <property type="project" value="UniProtKB-KW"/>
</dbReference>
<reference evidence="15 16" key="1">
    <citation type="journal article" date="2018" name="Genome Biol. Evol.">
        <title>Cladogenesis and Genomic Streamlining in Extracellular Endosymbionts of Tropical Stink Bugs.</title>
        <authorList>
            <person name="Otero-Bravo A."/>
            <person name="Goffredi S."/>
            <person name="Sabree Z.L."/>
        </authorList>
    </citation>
    <scope>NUCLEOTIDE SEQUENCE [LARGE SCALE GENOMIC DNA]</scope>
    <source>
        <strain evidence="15 16">SoEO</strain>
    </source>
</reference>